<dbReference type="OrthoDB" id="6163216at2759"/>
<feature type="region of interest" description="Disordered" evidence="2">
    <location>
        <begin position="349"/>
        <end position="402"/>
    </location>
</feature>
<protein>
    <submittedName>
        <fullName evidence="4">Protein PRR14L Proline rich 14-like protein</fullName>
    </submittedName>
</protein>
<feature type="region of interest" description="Disordered" evidence="2">
    <location>
        <begin position="20"/>
        <end position="127"/>
    </location>
</feature>
<feature type="region of interest" description="Disordered" evidence="2">
    <location>
        <begin position="924"/>
        <end position="965"/>
    </location>
</feature>
<feature type="compositionally biased region" description="Basic residues" evidence="2">
    <location>
        <begin position="739"/>
        <end position="748"/>
    </location>
</feature>
<feature type="region of interest" description="Disordered" evidence="2">
    <location>
        <begin position="1093"/>
        <end position="1124"/>
    </location>
</feature>
<gene>
    <name evidence="4" type="ORF">EXN66_Car015525</name>
</gene>
<evidence type="ECO:0000313" key="4">
    <source>
        <dbReference type="EMBL" id="KAF3699838.1"/>
    </source>
</evidence>
<sequence length="1290" mass="143326">MLTYPSDSLPHIVFPMDEDAYPSNPFCSASPHSEPPPPLLPLPLVTPSFANDGISGHRRSGRIQGIRAQTPKKQSSTNSGATQKPFRQNLFPNKRQREESMDGSNFSHSTECRNNQMDQKSPQEKTDVSATDNVVEQYDQNITQTHTDATKSDMDTCRGLAVGHTGGNESATKGWVIGPLFQSFKSKMASFTEIVMSPVKLFRATSPPPSMDHPEKLMEGERAVIGTANVKHSEPFYPRVQSESGTLDTQANQQIICDIGNTQYSKSVDGKFSKKLFNVDLPTHSSETADECAVSVKEKNSPDFVSLEHRSLPCFVSENASELDGSDIKSSILFQPSINFSASHESTFKKSSIGDKKDKQSALLKPLPRKRTGNGSELQEITAKNFPFRKEECDPEASDEQLSSMISLKSNRGDSDDIEKTVPYSSSFHYSQPDTDCPQLDGDEEATKIESCRFVLQSLGDNFNDSTNGRTPTPNVDQLEYSATSHGRGKRGLKLHCHSQDLVKRKKVKEDAYLQTDDRKNMALDSGALRGMRPKRKKAASPDIIVDLKETLIPTTKRQTRANRSEKGGQEWLSMVNETMGNTKTESQHDAMLVCSLDKSNGVLEKDQKASRGSNVKCKTGEIRTGPSKPDVILDDDMDLETTVAICSAKQAEQELLSQVLVCPDINQLCRPSKCRNTKQKPLKRKLTIQASSLMESDITLVSTSSVLSVEPSELTPTNFKTSLCVQRKENLKTVLSHPSKRSKKGFRTTKSSDSGGAKDTNQCFNIKVLPKESQSHKSQGQMSIDPVYFEIAPFESSHCTAPLATQSHSTSSVLLNNEVTHGVDEKKMSSADLVQDIFPTDTGVSRLRSSARMVTMKPKRADNQSRKSRVLHSRTCKGEEMTNSVAMEDVDLAKPATRFSENRFSRRLLRSYSCPEIRSFQSHDTPWTASPHSPHPSSSPSSNQHQSFHTPHVPHPHKSIQRARRHTVCSVEVEREIAPLCLRKEVYPTRRSAPYDSVTQHLSVSLTLSPSTTLSALASCFLSSPLAFLSKKDDSRGSAASPSSSSHVSSPTSSSAMRSSLKSSMWHLPGLLQRTDSSHAILESSSSDGILLERKTERRQQCEEYGEDTSSSSQEFEDVGLREEKALSDSEIKTVQKNEERRKVSSIRIRKTLPKPQNNLTPMGLPKPIRLKKKEFSLEEIYTNKNFSKPPESRLETIFEVPLNRRNGSESWFGQRRVKRFLEFLEVGEARKPKKPLVGVGKTGTSSSRTRRGGFTKEEPSLTVQDVDTLLCAKLDELNLWLIHDQKNT</sequence>
<reference evidence="4 5" key="1">
    <citation type="submission" date="2019-02" db="EMBL/GenBank/DDBJ databases">
        <title>Opniocepnalus argus genome.</title>
        <authorList>
            <person name="Zhou C."/>
            <person name="Xiao S."/>
        </authorList>
    </citation>
    <scope>NUCLEOTIDE SEQUENCE [LARGE SCALE GENOMIC DNA]</scope>
    <source>
        <strain evidence="4">OARG1902GOOAL</strain>
        <tissue evidence="4">Muscle</tissue>
    </source>
</reference>
<evidence type="ECO:0000256" key="1">
    <source>
        <dbReference type="ARBA" id="ARBA00022553"/>
    </source>
</evidence>
<reference evidence="5" key="2">
    <citation type="submission" date="2019-02" db="EMBL/GenBank/DDBJ databases">
        <title>Opniocepnalus argus Var Kimnra genome.</title>
        <authorList>
            <person name="Zhou C."/>
            <person name="Xiao S."/>
        </authorList>
    </citation>
    <scope>NUCLEOTIDE SEQUENCE [LARGE SCALE GENOMIC DNA]</scope>
</reference>
<evidence type="ECO:0000313" key="5">
    <source>
        <dbReference type="Proteomes" id="UP000503349"/>
    </source>
</evidence>
<dbReference type="Proteomes" id="UP000503349">
    <property type="component" value="Chromosome 15"/>
</dbReference>
<accession>A0A6G1QC42</accession>
<name>A0A6G1QC42_CHAAH</name>
<dbReference type="PANTHER" id="PTHR14522">
    <property type="entry name" value="EMO2-RELATED"/>
    <property type="match status" value="1"/>
</dbReference>
<feature type="compositionally biased region" description="Low complexity" evidence="2">
    <location>
        <begin position="1038"/>
        <end position="1058"/>
    </location>
</feature>
<dbReference type="PANTHER" id="PTHR14522:SF2">
    <property type="entry name" value="PROLINE-RICH PROTEIN 14"/>
    <property type="match status" value="1"/>
</dbReference>
<feature type="compositionally biased region" description="Polar residues" evidence="2">
    <location>
        <begin position="71"/>
        <end position="86"/>
    </location>
</feature>
<dbReference type="Pfam" id="PF15386">
    <property type="entry name" value="Tantalus"/>
    <property type="match status" value="1"/>
</dbReference>
<proteinExistence type="predicted"/>
<feature type="domain" description="Tantalus-like" evidence="3">
    <location>
        <begin position="1161"/>
        <end position="1218"/>
    </location>
</feature>
<evidence type="ECO:0000259" key="3">
    <source>
        <dbReference type="Pfam" id="PF15386"/>
    </source>
</evidence>
<feature type="compositionally biased region" description="Polar residues" evidence="2">
    <location>
        <begin position="749"/>
        <end position="762"/>
    </location>
</feature>
<dbReference type="EMBL" id="CM015726">
    <property type="protein sequence ID" value="KAF3699838.1"/>
    <property type="molecule type" value="Genomic_DNA"/>
</dbReference>
<evidence type="ECO:0000256" key="2">
    <source>
        <dbReference type="SAM" id="MobiDB-lite"/>
    </source>
</evidence>
<keyword evidence="1" id="KW-0597">Phosphoprotein</keyword>
<feature type="compositionally biased region" description="Basic and acidic residues" evidence="2">
    <location>
        <begin position="349"/>
        <end position="360"/>
    </location>
</feature>
<feature type="region of interest" description="Disordered" evidence="2">
    <location>
        <begin position="1236"/>
        <end position="1259"/>
    </location>
</feature>
<keyword evidence="5" id="KW-1185">Reference proteome</keyword>
<dbReference type="InterPro" id="IPR028149">
    <property type="entry name" value="Tantalus-like"/>
</dbReference>
<feature type="compositionally biased region" description="Basic residues" evidence="2">
    <location>
        <begin position="953"/>
        <end position="965"/>
    </location>
</feature>
<feature type="compositionally biased region" description="Low complexity" evidence="2">
    <location>
        <begin position="931"/>
        <end position="943"/>
    </location>
</feature>
<dbReference type="InterPro" id="IPR026320">
    <property type="entry name" value="PRR14"/>
</dbReference>
<feature type="region of interest" description="Disordered" evidence="2">
    <location>
        <begin position="736"/>
        <end position="762"/>
    </location>
</feature>
<feature type="compositionally biased region" description="Polar residues" evidence="2">
    <location>
        <begin position="102"/>
        <end position="120"/>
    </location>
</feature>
<organism evidence="4 5">
    <name type="scientific">Channa argus</name>
    <name type="common">Northern snakehead</name>
    <name type="synonym">Ophicephalus argus</name>
    <dbReference type="NCBI Taxonomy" id="215402"/>
    <lineage>
        <taxon>Eukaryota</taxon>
        <taxon>Metazoa</taxon>
        <taxon>Chordata</taxon>
        <taxon>Craniata</taxon>
        <taxon>Vertebrata</taxon>
        <taxon>Euteleostomi</taxon>
        <taxon>Actinopterygii</taxon>
        <taxon>Neopterygii</taxon>
        <taxon>Teleostei</taxon>
        <taxon>Neoteleostei</taxon>
        <taxon>Acanthomorphata</taxon>
        <taxon>Anabantaria</taxon>
        <taxon>Anabantiformes</taxon>
        <taxon>Channoidei</taxon>
        <taxon>Channidae</taxon>
        <taxon>Channa</taxon>
    </lineage>
</organism>
<feature type="compositionally biased region" description="Basic and acidic residues" evidence="2">
    <location>
        <begin position="1093"/>
        <end position="1103"/>
    </location>
</feature>
<feature type="region of interest" description="Disordered" evidence="2">
    <location>
        <begin position="1033"/>
        <end position="1058"/>
    </location>
</feature>